<name>A0ABV8U700_9PROT</name>
<evidence type="ECO:0000313" key="1">
    <source>
        <dbReference type="EMBL" id="MFC4346546.1"/>
    </source>
</evidence>
<gene>
    <name evidence="1" type="ORF">ACFO5Q_01640</name>
</gene>
<accession>A0ABV8U700</accession>
<dbReference type="SUPFAM" id="SSF53850">
    <property type="entry name" value="Periplasmic binding protein-like II"/>
    <property type="match status" value="1"/>
</dbReference>
<protein>
    <recommendedName>
        <fullName evidence="3">Solute-binding protein family 3/N-terminal domain-containing protein</fullName>
    </recommendedName>
</protein>
<keyword evidence="2" id="KW-1185">Reference proteome</keyword>
<comment type="caution">
    <text evidence="1">The sequence shown here is derived from an EMBL/GenBank/DDBJ whole genome shotgun (WGS) entry which is preliminary data.</text>
</comment>
<sequence length="234" mass="25687">MAVAMLLYGELVPRDGAVNAEPTWDNGACLKIASYSDDGLNRSLDPMLKALYDQAGLCLRIVDVSLSRAHELMQRDLLDGQAARTTLWVKAYGTKLNSHNIYLGKISLIAVWLKSEGADGSGSFEGKVVGFRSGAKWAEAMLHQWQATPLPLPGFKTMHDLLAKERADFIILDAGMWPEVKQYMTANLKASPLKEIKVYHVLAQQFGVEAKALEAAVKRLGGQAFLDQYLAPLP</sequence>
<evidence type="ECO:0000313" key="2">
    <source>
        <dbReference type="Proteomes" id="UP001595776"/>
    </source>
</evidence>
<proteinExistence type="predicted"/>
<organism evidence="1 2">
    <name type="scientific">Kordiimonas lipolytica</name>
    <dbReference type="NCBI Taxonomy" id="1662421"/>
    <lineage>
        <taxon>Bacteria</taxon>
        <taxon>Pseudomonadati</taxon>
        <taxon>Pseudomonadota</taxon>
        <taxon>Alphaproteobacteria</taxon>
        <taxon>Kordiimonadales</taxon>
        <taxon>Kordiimonadaceae</taxon>
        <taxon>Kordiimonas</taxon>
    </lineage>
</organism>
<dbReference type="RefSeq" id="WP_156432015.1">
    <property type="nucleotide sequence ID" value="NZ_JBHSCR010000001.1"/>
</dbReference>
<dbReference type="EMBL" id="JBHSCR010000001">
    <property type="protein sequence ID" value="MFC4346546.1"/>
    <property type="molecule type" value="Genomic_DNA"/>
</dbReference>
<evidence type="ECO:0008006" key="3">
    <source>
        <dbReference type="Google" id="ProtNLM"/>
    </source>
</evidence>
<dbReference type="Proteomes" id="UP001595776">
    <property type="component" value="Unassembled WGS sequence"/>
</dbReference>
<reference evidence="2" key="1">
    <citation type="journal article" date="2019" name="Int. J. Syst. Evol. Microbiol.">
        <title>The Global Catalogue of Microorganisms (GCM) 10K type strain sequencing project: providing services to taxonomists for standard genome sequencing and annotation.</title>
        <authorList>
            <consortium name="The Broad Institute Genomics Platform"/>
            <consortium name="The Broad Institute Genome Sequencing Center for Infectious Disease"/>
            <person name="Wu L."/>
            <person name="Ma J."/>
        </authorList>
    </citation>
    <scope>NUCLEOTIDE SEQUENCE [LARGE SCALE GENOMIC DNA]</scope>
    <source>
        <strain evidence="2">CGMCC 1.15304</strain>
    </source>
</reference>